<reference evidence="2 3" key="1">
    <citation type="submission" date="2019-06" db="EMBL/GenBank/DDBJ databases">
        <title>Nitrosomonas stercoris KYUHI-S whole genome shotgun sequence.</title>
        <authorList>
            <person name="Nakagawa T."/>
            <person name="Tsuchiya Y."/>
            <person name="Takahashi R."/>
        </authorList>
    </citation>
    <scope>NUCLEOTIDE SEQUENCE [LARGE SCALE GENOMIC DNA]</scope>
    <source>
        <strain evidence="2 3">KYUHI-S</strain>
    </source>
</reference>
<dbReference type="KEGG" id="nst:Nstercoris_01864"/>
<feature type="transmembrane region" description="Helical" evidence="1">
    <location>
        <begin position="95"/>
        <end position="113"/>
    </location>
</feature>
<name>A0A4Y1YN46_9PROT</name>
<dbReference type="EMBL" id="AP019755">
    <property type="protein sequence ID" value="BBL35592.1"/>
    <property type="molecule type" value="Genomic_DNA"/>
</dbReference>
<dbReference type="InterPro" id="IPR046162">
    <property type="entry name" value="DUF6164"/>
</dbReference>
<keyword evidence="1" id="KW-0812">Transmembrane</keyword>
<evidence type="ECO:0000256" key="1">
    <source>
        <dbReference type="SAM" id="Phobius"/>
    </source>
</evidence>
<keyword evidence="3" id="KW-1185">Reference proteome</keyword>
<dbReference type="AlphaFoldDB" id="A0A4Y1YN46"/>
<dbReference type="Pfam" id="PF19661">
    <property type="entry name" value="DUF6164"/>
    <property type="match status" value="1"/>
</dbReference>
<evidence type="ECO:0000313" key="2">
    <source>
        <dbReference type="EMBL" id="BBL35592.1"/>
    </source>
</evidence>
<organism evidence="2 3">
    <name type="scientific">Nitrosomonas stercoris</name>
    <dbReference type="NCBI Taxonomy" id="1444684"/>
    <lineage>
        <taxon>Bacteria</taxon>
        <taxon>Pseudomonadati</taxon>
        <taxon>Pseudomonadota</taxon>
        <taxon>Betaproteobacteria</taxon>
        <taxon>Nitrosomonadales</taxon>
        <taxon>Nitrosomonadaceae</taxon>
        <taxon>Nitrosomonas</taxon>
    </lineage>
</organism>
<accession>A0A4Y1YN46</accession>
<gene>
    <name evidence="2" type="ORF">Nstercoris_01864</name>
</gene>
<proteinExistence type="predicted"/>
<evidence type="ECO:0008006" key="4">
    <source>
        <dbReference type="Google" id="ProtNLM"/>
    </source>
</evidence>
<keyword evidence="1" id="KW-1133">Transmembrane helix</keyword>
<evidence type="ECO:0000313" key="3">
    <source>
        <dbReference type="Proteomes" id="UP000316473"/>
    </source>
</evidence>
<dbReference type="Proteomes" id="UP000316473">
    <property type="component" value="Chromosome"/>
</dbReference>
<sequence>MAKLLFKLRNVPDDEAEEVRLLLSEHQIDFYETTAGNWGVSMPALWVREDTQFQRARTLLDTYQSERSARVRAEYARLKREGKHKTIMDSFRENPALFIAYLFIVYALLYLPFKFIAELSQSS</sequence>
<keyword evidence="1" id="KW-0472">Membrane</keyword>
<protein>
    <recommendedName>
        <fullName evidence="4">DUF2007 domain-containing protein</fullName>
    </recommendedName>
</protein>